<evidence type="ECO:0000259" key="3">
    <source>
        <dbReference type="Pfam" id="PF01494"/>
    </source>
</evidence>
<dbReference type="InterPro" id="IPR002938">
    <property type="entry name" value="FAD-bd"/>
</dbReference>
<proteinExistence type="predicted"/>
<keyword evidence="2" id="KW-0520">NAD</keyword>
<sequence length="404" mass="44568">MRIACVGAGPGGLFLAILARKLPGAPEVTVYEQAAEGAPRGWGVVFWPDLMEQVEAVDPPFAESLREFRYTWHDQVVEVDGSEVRFTASGFAMGRHLMQKLLVDRAREVGVRIEFDRRIERAADLEGYDLVVAADGVRSGLREQAPGIRTVVTEGHNRYIWLGTEKQFSSFTFPFVRSRAGWLWAHAYAFGEAGSTFIVETTEETWRALGLDALGPDETLRLLESTFADQLAGHKLVLQEEARETAPWRRFATVRNSAWTDGTLALVGDAAHTTHFSVGSGTRLALEDAIALARHLERAPSVAAALAGYGAERAEALEVTARQARSSAAWFEAVPQYVERPVRDFARLLMERRRLVARRAPGLYLALHRLTTVPVVGGLINRGLAVSRAVAPRVVGPLRRRFAS</sequence>
<keyword evidence="4" id="KW-0503">Monooxygenase</keyword>
<feature type="domain" description="FAD-binding" evidence="3">
    <location>
        <begin position="129"/>
        <end position="317"/>
    </location>
</feature>
<evidence type="ECO:0000256" key="1">
    <source>
        <dbReference type="ARBA" id="ARBA00023002"/>
    </source>
</evidence>
<name>A0ABW1I4T0_9PSEU</name>
<reference evidence="5" key="1">
    <citation type="journal article" date="2019" name="Int. J. Syst. Evol. Microbiol.">
        <title>The Global Catalogue of Microorganisms (GCM) 10K type strain sequencing project: providing services to taxonomists for standard genome sequencing and annotation.</title>
        <authorList>
            <consortium name="The Broad Institute Genomics Platform"/>
            <consortium name="The Broad Institute Genome Sequencing Center for Infectious Disease"/>
            <person name="Wu L."/>
            <person name="Ma J."/>
        </authorList>
    </citation>
    <scope>NUCLEOTIDE SEQUENCE [LARGE SCALE GENOMIC DNA]</scope>
    <source>
        <strain evidence="5">CGMCC 4.7397</strain>
    </source>
</reference>
<evidence type="ECO:0000313" key="4">
    <source>
        <dbReference type="EMBL" id="MFC5947696.1"/>
    </source>
</evidence>
<dbReference type="Gene3D" id="3.50.50.60">
    <property type="entry name" value="FAD/NAD(P)-binding domain"/>
    <property type="match status" value="1"/>
</dbReference>
<dbReference type="GO" id="GO:0004497">
    <property type="term" value="F:monooxygenase activity"/>
    <property type="evidence" value="ECO:0007669"/>
    <property type="project" value="UniProtKB-KW"/>
</dbReference>
<dbReference type="Pfam" id="PF01494">
    <property type="entry name" value="FAD_binding_3"/>
    <property type="match status" value="1"/>
</dbReference>
<dbReference type="PANTHER" id="PTHR43476">
    <property type="entry name" value="3-(3-HYDROXY-PHENYL)PROPIONATE/3-HYDROXYCINNAMIC ACID HYDROXYLASE"/>
    <property type="match status" value="1"/>
</dbReference>
<accession>A0ABW1I4T0</accession>
<dbReference type="RefSeq" id="WP_379564755.1">
    <property type="nucleotide sequence ID" value="NZ_JBHSQK010000008.1"/>
</dbReference>
<keyword evidence="5" id="KW-1185">Reference proteome</keyword>
<organism evidence="4 5">
    <name type="scientific">Pseudonocardia lutea</name>
    <dbReference type="NCBI Taxonomy" id="2172015"/>
    <lineage>
        <taxon>Bacteria</taxon>
        <taxon>Bacillati</taxon>
        <taxon>Actinomycetota</taxon>
        <taxon>Actinomycetes</taxon>
        <taxon>Pseudonocardiales</taxon>
        <taxon>Pseudonocardiaceae</taxon>
        <taxon>Pseudonocardia</taxon>
    </lineage>
</organism>
<comment type="caution">
    <text evidence="4">The sequence shown here is derived from an EMBL/GenBank/DDBJ whole genome shotgun (WGS) entry which is preliminary data.</text>
</comment>
<gene>
    <name evidence="4" type="ORF">ACFQH9_05355</name>
</gene>
<dbReference type="InterPro" id="IPR050631">
    <property type="entry name" value="PheA/TfdB_FAD_monoxygenase"/>
</dbReference>
<dbReference type="EMBL" id="JBHSQK010000008">
    <property type="protein sequence ID" value="MFC5947696.1"/>
    <property type="molecule type" value="Genomic_DNA"/>
</dbReference>
<dbReference type="Proteomes" id="UP001596119">
    <property type="component" value="Unassembled WGS sequence"/>
</dbReference>
<evidence type="ECO:0000256" key="2">
    <source>
        <dbReference type="ARBA" id="ARBA00023027"/>
    </source>
</evidence>
<keyword evidence="1" id="KW-0560">Oxidoreductase</keyword>
<evidence type="ECO:0000313" key="5">
    <source>
        <dbReference type="Proteomes" id="UP001596119"/>
    </source>
</evidence>
<dbReference type="Gene3D" id="3.30.9.20">
    <property type="match status" value="1"/>
</dbReference>
<protein>
    <submittedName>
        <fullName evidence="4">FAD-dependent monooxygenase</fullName>
    </submittedName>
</protein>
<dbReference type="InterPro" id="IPR036188">
    <property type="entry name" value="FAD/NAD-bd_sf"/>
</dbReference>
<dbReference type="PRINTS" id="PR00420">
    <property type="entry name" value="RNGMNOXGNASE"/>
</dbReference>
<dbReference type="PANTHER" id="PTHR43476:SF4">
    <property type="entry name" value="BLR0106 PROTEIN"/>
    <property type="match status" value="1"/>
</dbReference>
<dbReference type="SUPFAM" id="SSF51905">
    <property type="entry name" value="FAD/NAD(P)-binding domain"/>
    <property type="match status" value="1"/>
</dbReference>